<name>A0AAW0G9U4_9APHY</name>
<organism evidence="2 3">
    <name type="scientific">Cerrena zonata</name>
    <dbReference type="NCBI Taxonomy" id="2478898"/>
    <lineage>
        <taxon>Eukaryota</taxon>
        <taxon>Fungi</taxon>
        <taxon>Dikarya</taxon>
        <taxon>Basidiomycota</taxon>
        <taxon>Agaricomycotina</taxon>
        <taxon>Agaricomycetes</taxon>
        <taxon>Polyporales</taxon>
        <taxon>Cerrenaceae</taxon>
        <taxon>Cerrena</taxon>
    </lineage>
</organism>
<protein>
    <submittedName>
        <fullName evidence="2">Uncharacterized protein</fullName>
    </submittedName>
</protein>
<evidence type="ECO:0000313" key="3">
    <source>
        <dbReference type="Proteomes" id="UP001385951"/>
    </source>
</evidence>
<feature type="compositionally biased region" description="Acidic residues" evidence="1">
    <location>
        <begin position="83"/>
        <end position="116"/>
    </location>
</feature>
<reference evidence="2 3" key="1">
    <citation type="submission" date="2022-09" db="EMBL/GenBank/DDBJ databases">
        <authorList>
            <person name="Palmer J.M."/>
        </authorList>
    </citation>
    <scope>NUCLEOTIDE SEQUENCE [LARGE SCALE GENOMIC DNA]</scope>
    <source>
        <strain evidence="2 3">DSM 7382</strain>
    </source>
</reference>
<comment type="caution">
    <text evidence="2">The sequence shown here is derived from an EMBL/GenBank/DDBJ whole genome shotgun (WGS) entry which is preliminary data.</text>
</comment>
<dbReference type="Proteomes" id="UP001385951">
    <property type="component" value="Unassembled WGS sequence"/>
</dbReference>
<evidence type="ECO:0000313" key="2">
    <source>
        <dbReference type="EMBL" id="KAK7686979.1"/>
    </source>
</evidence>
<proteinExistence type="predicted"/>
<gene>
    <name evidence="2" type="ORF">QCA50_010062</name>
</gene>
<keyword evidence="3" id="KW-1185">Reference proteome</keyword>
<accession>A0AAW0G9U4</accession>
<sequence length="147" mass="16521">MASVEVELGVTPETTYSIAGKQIKFDSHADIEPYLKELESKDKVSKINFSGNTIGIEASESFEEDSDLIEKINDIFTERGFGELDELDDLEEIDSEDEDEDDDETNDDEADDEDLDQLEKELANLDLNQNDKAVDDIADELSKAHIK</sequence>
<dbReference type="EMBL" id="JASBNA010000015">
    <property type="protein sequence ID" value="KAK7686979.1"/>
    <property type="molecule type" value="Genomic_DNA"/>
</dbReference>
<feature type="region of interest" description="Disordered" evidence="1">
    <location>
        <begin position="80"/>
        <end position="116"/>
    </location>
</feature>
<dbReference type="AlphaFoldDB" id="A0AAW0G9U4"/>
<evidence type="ECO:0000256" key="1">
    <source>
        <dbReference type="SAM" id="MobiDB-lite"/>
    </source>
</evidence>